<feature type="transmembrane region" description="Helical" evidence="1">
    <location>
        <begin position="57"/>
        <end position="75"/>
    </location>
</feature>
<proteinExistence type="predicted"/>
<evidence type="ECO:0000256" key="1">
    <source>
        <dbReference type="SAM" id="Phobius"/>
    </source>
</evidence>
<keyword evidence="1" id="KW-0472">Membrane</keyword>
<reference evidence="2" key="1">
    <citation type="journal article" date="2020" name="Nature">
        <title>Giant virus diversity and host interactions through global metagenomics.</title>
        <authorList>
            <person name="Schulz F."/>
            <person name="Roux S."/>
            <person name="Paez-Espino D."/>
            <person name="Jungbluth S."/>
            <person name="Walsh D.A."/>
            <person name="Denef V.J."/>
            <person name="McMahon K.D."/>
            <person name="Konstantinidis K.T."/>
            <person name="Eloe-Fadrosh E.A."/>
            <person name="Kyrpides N.C."/>
            <person name="Woyke T."/>
        </authorList>
    </citation>
    <scope>NUCLEOTIDE SEQUENCE</scope>
    <source>
        <strain evidence="2">GVMAG-M-3300023109-53</strain>
    </source>
</reference>
<evidence type="ECO:0000313" key="2">
    <source>
        <dbReference type="EMBL" id="QHT08846.1"/>
    </source>
</evidence>
<feature type="transmembrane region" description="Helical" evidence="1">
    <location>
        <begin position="29"/>
        <end position="51"/>
    </location>
</feature>
<dbReference type="AlphaFoldDB" id="A0A6C0CVH6"/>
<name>A0A6C0CVH6_9ZZZZ</name>
<sequence length="134" mass="16415">MYQINKQQNKKLLLFVEEKLKIISNNNKLNGFFIFILHLLFQLVSIYILFFYPISNLFYFTLFIWIIILISNHIFRGCILTKLERYLWQNNDWFGPYYICCNLNTWSSNKIKNMYICQITFLITLLFIRILFKI</sequence>
<feature type="transmembrane region" description="Helical" evidence="1">
    <location>
        <begin position="114"/>
        <end position="132"/>
    </location>
</feature>
<keyword evidence="1" id="KW-1133">Transmembrane helix</keyword>
<keyword evidence="1" id="KW-0812">Transmembrane</keyword>
<organism evidence="2">
    <name type="scientific">viral metagenome</name>
    <dbReference type="NCBI Taxonomy" id="1070528"/>
    <lineage>
        <taxon>unclassified sequences</taxon>
        <taxon>metagenomes</taxon>
        <taxon>organismal metagenomes</taxon>
    </lineage>
</organism>
<accession>A0A6C0CVH6</accession>
<protein>
    <submittedName>
        <fullName evidence="2">Uncharacterized protein</fullName>
    </submittedName>
</protein>
<dbReference type="EMBL" id="MN739502">
    <property type="protein sequence ID" value="QHT08846.1"/>
    <property type="molecule type" value="Genomic_DNA"/>
</dbReference>